<feature type="transmembrane region" description="Helical" evidence="1">
    <location>
        <begin position="20"/>
        <end position="43"/>
    </location>
</feature>
<evidence type="ECO:0000313" key="2">
    <source>
        <dbReference type="EMBL" id="PRW63867.1"/>
    </source>
</evidence>
<dbReference type="AlphaFoldDB" id="A0A2T0GXP7"/>
<organism evidence="2 3">
    <name type="scientific">Actinopolyspora mortivallis</name>
    <dbReference type="NCBI Taxonomy" id="33906"/>
    <lineage>
        <taxon>Bacteria</taxon>
        <taxon>Bacillati</taxon>
        <taxon>Actinomycetota</taxon>
        <taxon>Actinomycetes</taxon>
        <taxon>Actinopolysporales</taxon>
        <taxon>Actinopolysporaceae</taxon>
        <taxon>Actinopolyspora</taxon>
    </lineage>
</organism>
<comment type="caution">
    <text evidence="2">The sequence shown here is derived from an EMBL/GenBank/DDBJ whole genome shotgun (WGS) entry which is preliminary data.</text>
</comment>
<feature type="transmembrane region" description="Helical" evidence="1">
    <location>
        <begin position="100"/>
        <end position="133"/>
    </location>
</feature>
<reference evidence="2 3" key="1">
    <citation type="submission" date="2018-03" db="EMBL/GenBank/DDBJ databases">
        <title>Actinopolyspora mortivallis from Sahara, screening for active biomolecules.</title>
        <authorList>
            <person name="Selama O."/>
            <person name="Wellington E.M.H."/>
            <person name="Hacene H."/>
        </authorList>
    </citation>
    <scope>NUCLEOTIDE SEQUENCE [LARGE SCALE GENOMIC DNA]</scope>
    <source>
        <strain evidence="2 3">M5A</strain>
    </source>
</reference>
<dbReference type="RefSeq" id="WP_106113260.1">
    <property type="nucleotide sequence ID" value="NZ_PVSR01000008.1"/>
</dbReference>
<keyword evidence="1" id="KW-0812">Transmembrane</keyword>
<keyword evidence="1" id="KW-0472">Membrane</keyword>
<feature type="transmembrane region" description="Helical" evidence="1">
    <location>
        <begin position="64"/>
        <end position="88"/>
    </location>
</feature>
<proteinExistence type="predicted"/>
<dbReference type="InParanoid" id="A0A2T0GXP7"/>
<keyword evidence="3" id="KW-1185">Reference proteome</keyword>
<gene>
    <name evidence="2" type="ORF">CEP50_07760</name>
</gene>
<dbReference type="STRING" id="1050202.GCA_000384035_00094"/>
<dbReference type="EMBL" id="PVSR01000008">
    <property type="protein sequence ID" value="PRW63867.1"/>
    <property type="molecule type" value="Genomic_DNA"/>
</dbReference>
<name>A0A2T0GXP7_ACTMO</name>
<protein>
    <submittedName>
        <fullName evidence="2">Uncharacterized protein</fullName>
    </submittedName>
</protein>
<accession>A0A2T0GXP7</accession>
<dbReference type="Proteomes" id="UP000239352">
    <property type="component" value="Unassembled WGS sequence"/>
</dbReference>
<sequence length="147" mass="15946">MATPRSPLSGTPPALRAGLGLWGAVGVFLLVRALLSWLDFGTLRDRVTQVRDLPAGRAAAMVRDLLLVNTALAVVLAAGYLVLAWLVLRRRSWARIALTVLAAVHVLSVLAFGAWTASNLIVFVLVVLAWACFWRRSTSEWLSGERG</sequence>
<keyword evidence="1" id="KW-1133">Transmembrane helix</keyword>
<evidence type="ECO:0000313" key="3">
    <source>
        <dbReference type="Proteomes" id="UP000239352"/>
    </source>
</evidence>
<evidence type="ECO:0000256" key="1">
    <source>
        <dbReference type="SAM" id="Phobius"/>
    </source>
</evidence>